<evidence type="ECO:0000313" key="1">
    <source>
        <dbReference type="EMBL" id="TYG79453.1"/>
    </source>
</evidence>
<keyword evidence="2" id="KW-1185">Reference proteome</keyword>
<dbReference type="Proteomes" id="UP000323506">
    <property type="component" value="Chromosome D02"/>
</dbReference>
<dbReference type="AlphaFoldDB" id="A0A5D2DGF9"/>
<sequence length="77" mass="8501">MPVVDARISSIWKLIRMNQLLIDGHILVEGIKLTMEEQSIQLEAKHATKLAGELLFLSCQAVADSNLIKEAKSALKS</sequence>
<name>A0A5D2DGF9_GOSDA</name>
<organism evidence="1 2">
    <name type="scientific">Gossypium darwinii</name>
    <name type="common">Darwin's cotton</name>
    <name type="synonym">Gossypium barbadense var. darwinii</name>
    <dbReference type="NCBI Taxonomy" id="34276"/>
    <lineage>
        <taxon>Eukaryota</taxon>
        <taxon>Viridiplantae</taxon>
        <taxon>Streptophyta</taxon>
        <taxon>Embryophyta</taxon>
        <taxon>Tracheophyta</taxon>
        <taxon>Spermatophyta</taxon>
        <taxon>Magnoliopsida</taxon>
        <taxon>eudicotyledons</taxon>
        <taxon>Gunneridae</taxon>
        <taxon>Pentapetalae</taxon>
        <taxon>rosids</taxon>
        <taxon>malvids</taxon>
        <taxon>Malvales</taxon>
        <taxon>Malvaceae</taxon>
        <taxon>Malvoideae</taxon>
        <taxon>Gossypium</taxon>
    </lineage>
</organism>
<proteinExistence type="predicted"/>
<accession>A0A5D2DGF9</accession>
<protein>
    <submittedName>
        <fullName evidence="1">Uncharacterized protein</fullName>
    </submittedName>
</protein>
<gene>
    <name evidence="1" type="ORF">ES288_D02G139300v1</name>
</gene>
<dbReference type="EMBL" id="CM017702">
    <property type="protein sequence ID" value="TYG79453.1"/>
    <property type="molecule type" value="Genomic_DNA"/>
</dbReference>
<reference evidence="1 2" key="1">
    <citation type="submission" date="2019-06" db="EMBL/GenBank/DDBJ databases">
        <title>WGS assembly of Gossypium darwinii.</title>
        <authorList>
            <person name="Chen Z.J."/>
            <person name="Sreedasyam A."/>
            <person name="Ando A."/>
            <person name="Song Q."/>
            <person name="De L."/>
            <person name="Hulse-Kemp A."/>
            <person name="Ding M."/>
            <person name="Ye W."/>
            <person name="Kirkbride R."/>
            <person name="Jenkins J."/>
            <person name="Plott C."/>
            <person name="Lovell J."/>
            <person name="Lin Y.-M."/>
            <person name="Vaughn R."/>
            <person name="Liu B."/>
            <person name="Li W."/>
            <person name="Simpson S."/>
            <person name="Scheffler B."/>
            <person name="Saski C."/>
            <person name="Grover C."/>
            <person name="Hu G."/>
            <person name="Conover J."/>
            <person name="Carlson J."/>
            <person name="Shu S."/>
            <person name="Boston L."/>
            <person name="Williams M."/>
            <person name="Peterson D."/>
            <person name="Mcgee K."/>
            <person name="Jones D."/>
            <person name="Wendel J."/>
            <person name="Stelly D."/>
            <person name="Grimwood J."/>
            <person name="Schmutz J."/>
        </authorList>
    </citation>
    <scope>NUCLEOTIDE SEQUENCE [LARGE SCALE GENOMIC DNA]</scope>
    <source>
        <strain evidence="1">1808015.09</strain>
    </source>
</reference>
<evidence type="ECO:0000313" key="2">
    <source>
        <dbReference type="Proteomes" id="UP000323506"/>
    </source>
</evidence>